<dbReference type="Proteomes" id="UP001172911">
    <property type="component" value="Unassembled WGS sequence"/>
</dbReference>
<evidence type="ECO:0000259" key="5">
    <source>
        <dbReference type="Pfam" id="PF00891"/>
    </source>
</evidence>
<reference evidence="6" key="1">
    <citation type="journal article" date="2023" name="J. Hazard. Mater.">
        <title>Anaerobic biodegradation of pyrene and benzo[a]pyrene by a new sulfate-reducing Desulforamulus aquiferis strain DSA.</title>
        <authorList>
            <person name="Zhang Z."/>
            <person name="Sun J."/>
            <person name="Gong X."/>
            <person name="Wang C."/>
            <person name="Wang H."/>
        </authorList>
    </citation>
    <scope>NUCLEOTIDE SEQUENCE</scope>
    <source>
        <strain evidence="6">DSA</strain>
    </source>
</reference>
<dbReference type="PANTHER" id="PTHR43712:SF2">
    <property type="entry name" value="O-METHYLTRANSFERASE CICE"/>
    <property type="match status" value="1"/>
</dbReference>
<dbReference type="InterPro" id="IPR029063">
    <property type="entry name" value="SAM-dependent_MTases_sf"/>
</dbReference>
<comment type="caution">
    <text evidence="6">The sequence shown here is derived from an EMBL/GenBank/DDBJ whole genome shotgun (WGS) entry which is preliminary data.</text>
</comment>
<protein>
    <submittedName>
        <fullName evidence="6">Methyltransferase</fullName>
    </submittedName>
</protein>
<gene>
    <name evidence="6" type="ORF">P6N53_08445</name>
</gene>
<evidence type="ECO:0000313" key="6">
    <source>
        <dbReference type="EMBL" id="MDO7787246.1"/>
    </source>
</evidence>
<sequence length="311" mass="34309">MPNLVNPMVPQELLVVGAAMQSGIFDQLHESNYTIDELAIKLSLDFRALWTVIEALTALGYVNESEGRLYLTAETEDLFYNENSKNYVGHAIIHTFNVIKSWTRIPEILKTGIPPERERTKQDIKGFMAAMKKNAKEVAEEIVGLCLKNMPSSPSVLDLGGGPLNYARPFAKAGAIVTVQDISDVCAVMEPTLEPGEKISFVAKDFTEGVTTGDFDLAFLGNICHIYGEDENIELFKGVKKALNSSGRIAILDLVRGVNPRAELFGVNMLVNTKTGGTWTLEQYTEWLHKAGFTDVQMHTITGRQIILASI</sequence>
<dbReference type="PANTHER" id="PTHR43712">
    <property type="entry name" value="PUTATIVE (AFU_ORTHOLOGUE AFUA_4G14580)-RELATED"/>
    <property type="match status" value="1"/>
</dbReference>
<dbReference type="GO" id="GO:0008171">
    <property type="term" value="F:O-methyltransferase activity"/>
    <property type="evidence" value="ECO:0007669"/>
    <property type="project" value="InterPro"/>
</dbReference>
<accession>A0AAW7ZCX1</accession>
<dbReference type="AlphaFoldDB" id="A0AAW7ZCX1"/>
<dbReference type="SUPFAM" id="SSF46785">
    <property type="entry name" value="Winged helix' DNA-binding domain"/>
    <property type="match status" value="1"/>
</dbReference>
<evidence type="ECO:0000313" key="7">
    <source>
        <dbReference type="Proteomes" id="UP001172911"/>
    </source>
</evidence>
<keyword evidence="1 6" id="KW-0489">Methyltransferase</keyword>
<evidence type="ECO:0000256" key="4">
    <source>
        <dbReference type="PIRSR" id="PIRSR005739-1"/>
    </source>
</evidence>
<dbReference type="EMBL" id="JARPTC010000012">
    <property type="protein sequence ID" value="MDO7787246.1"/>
    <property type="molecule type" value="Genomic_DNA"/>
</dbReference>
<dbReference type="Pfam" id="PF00891">
    <property type="entry name" value="Methyltransf_2"/>
    <property type="match status" value="1"/>
</dbReference>
<dbReference type="InterPro" id="IPR036388">
    <property type="entry name" value="WH-like_DNA-bd_sf"/>
</dbReference>
<dbReference type="InterPro" id="IPR016461">
    <property type="entry name" value="COMT-like"/>
</dbReference>
<proteinExistence type="predicted"/>
<dbReference type="GO" id="GO:0032259">
    <property type="term" value="P:methylation"/>
    <property type="evidence" value="ECO:0007669"/>
    <property type="project" value="UniProtKB-KW"/>
</dbReference>
<keyword evidence="3" id="KW-0949">S-adenosyl-L-methionine</keyword>
<evidence type="ECO:0000256" key="1">
    <source>
        <dbReference type="ARBA" id="ARBA00022603"/>
    </source>
</evidence>
<feature type="domain" description="O-methyltransferase C-terminal" evidence="5">
    <location>
        <begin position="121"/>
        <end position="293"/>
    </location>
</feature>
<dbReference type="InterPro" id="IPR036390">
    <property type="entry name" value="WH_DNA-bd_sf"/>
</dbReference>
<reference evidence="6" key="2">
    <citation type="submission" date="2023-03" db="EMBL/GenBank/DDBJ databases">
        <authorList>
            <person name="Zhang Z."/>
        </authorList>
    </citation>
    <scope>NUCLEOTIDE SEQUENCE</scope>
    <source>
        <strain evidence="6">DSA</strain>
    </source>
</reference>
<name>A0AAW7ZCX1_9FIRM</name>
<dbReference type="Gene3D" id="1.10.10.10">
    <property type="entry name" value="Winged helix-like DNA-binding domain superfamily/Winged helix DNA-binding domain"/>
    <property type="match status" value="1"/>
</dbReference>
<dbReference type="PROSITE" id="PS51683">
    <property type="entry name" value="SAM_OMT_II"/>
    <property type="match status" value="1"/>
</dbReference>
<evidence type="ECO:0000256" key="2">
    <source>
        <dbReference type="ARBA" id="ARBA00022679"/>
    </source>
</evidence>
<keyword evidence="7" id="KW-1185">Reference proteome</keyword>
<feature type="active site" description="Proton acceptor" evidence="4">
    <location>
        <position position="225"/>
    </location>
</feature>
<organism evidence="6 7">
    <name type="scientific">Desulforamulus aquiferis</name>
    <dbReference type="NCBI Taxonomy" id="1397668"/>
    <lineage>
        <taxon>Bacteria</taxon>
        <taxon>Bacillati</taxon>
        <taxon>Bacillota</taxon>
        <taxon>Clostridia</taxon>
        <taxon>Eubacteriales</taxon>
        <taxon>Peptococcaceae</taxon>
        <taxon>Desulforamulus</taxon>
    </lineage>
</organism>
<dbReference type="InterPro" id="IPR001077">
    <property type="entry name" value="COMT_C"/>
</dbReference>
<keyword evidence="2" id="KW-0808">Transferase</keyword>
<evidence type="ECO:0000256" key="3">
    <source>
        <dbReference type="ARBA" id="ARBA00022691"/>
    </source>
</evidence>
<dbReference type="CDD" id="cd02440">
    <property type="entry name" value="AdoMet_MTases"/>
    <property type="match status" value="1"/>
</dbReference>
<dbReference type="SUPFAM" id="SSF53335">
    <property type="entry name" value="S-adenosyl-L-methionine-dependent methyltransferases"/>
    <property type="match status" value="1"/>
</dbReference>
<dbReference type="RefSeq" id="WP_304542392.1">
    <property type="nucleotide sequence ID" value="NZ_JARPTC010000012.1"/>
</dbReference>
<dbReference type="Gene3D" id="3.40.50.150">
    <property type="entry name" value="Vaccinia Virus protein VP39"/>
    <property type="match status" value="1"/>
</dbReference>